<gene>
    <name evidence="1" type="ORF">K7432_004431</name>
</gene>
<organism evidence="1 2">
    <name type="scientific">Basidiobolus ranarum</name>
    <dbReference type="NCBI Taxonomy" id="34480"/>
    <lineage>
        <taxon>Eukaryota</taxon>
        <taxon>Fungi</taxon>
        <taxon>Fungi incertae sedis</taxon>
        <taxon>Zoopagomycota</taxon>
        <taxon>Entomophthoromycotina</taxon>
        <taxon>Basidiobolomycetes</taxon>
        <taxon>Basidiobolales</taxon>
        <taxon>Basidiobolaceae</taxon>
        <taxon>Basidiobolus</taxon>
    </lineage>
</organism>
<reference evidence="1 2" key="1">
    <citation type="submission" date="2023-04" db="EMBL/GenBank/DDBJ databases">
        <title>Genome of Basidiobolus ranarum AG-B5.</title>
        <authorList>
            <person name="Stajich J.E."/>
            <person name="Carter-House D."/>
            <person name="Gryganskyi A."/>
        </authorList>
    </citation>
    <scope>NUCLEOTIDE SEQUENCE [LARGE SCALE GENOMIC DNA]</scope>
    <source>
        <strain evidence="1 2">AG-B5</strain>
    </source>
</reference>
<proteinExistence type="predicted"/>
<dbReference type="EMBL" id="JASJQH010007028">
    <property type="protein sequence ID" value="KAK9719983.1"/>
    <property type="molecule type" value="Genomic_DNA"/>
</dbReference>
<dbReference type="PANTHER" id="PTHR36050">
    <property type="entry name" value="O-FUCOSYLTRANSFERASE 30"/>
    <property type="match status" value="1"/>
</dbReference>
<accession>A0ABR2W4N0</accession>
<evidence type="ECO:0000313" key="1">
    <source>
        <dbReference type="EMBL" id="KAK9719983.1"/>
    </source>
</evidence>
<evidence type="ECO:0000313" key="2">
    <source>
        <dbReference type="Proteomes" id="UP001479436"/>
    </source>
</evidence>
<keyword evidence="2" id="KW-1185">Reference proteome</keyword>
<comment type="caution">
    <text evidence="1">The sequence shown here is derived from an EMBL/GenBank/DDBJ whole genome shotgun (WGS) entry which is preliminary data.</text>
</comment>
<dbReference type="PANTHER" id="PTHR36050:SF1">
    <property type="entry name" value="O-FUCOSYLTRANSFERASE 30"/>
    <property type="match status" value="1"/>
</dbReference>
<sequence length="432" mass="49225">MRRAFKIALALAIILATSIYLTIPERGDSLGHSLDVSLQQKKIEALPEEKFLVYLPQDTFYHQKIGLENGILLAYYLNRTLIVPPVYLGNSIEWAPFDSLYSQVTSKSKQLKKYCSDIVLSKLPSECLSYTSWTKLPWSYFFDFSKITDYVRIYEEQDISIENLGRYGISVDDISVLEEDMKYHYKFSDASIPTDALKGHFKSLFHVSKFQDQKLLYIHSLNGRGRVQASHPNNSMVFQEMLKSYVWKNQAILDVANTIIDMLGGVGNYIGVEIPTLGLEFSDRTPENVREILATLAEKTPECQNSTRSSIHKCLPRTPEDICGSPIIYLSTDSINPRSHTDLTPLFQQYPCTFTLQDFHKAFSSLSNQVNNDDQVNLAPFLASMTETEIVSRGSFVANIRNSMQGSYAALLHDIYFHQRSKIYTKMDFSNP</sequence>
<protein>
    <submittedName>
        <fullName evidence="1">Uncharacterized protein</fullName>
    </submittedName>
</protein>
<name>A0ABR2W4N0_9FUNG</name>
<dbReference type="Proteomes" id="UP001479436">
    <property type="component" value="Unassembled WGS sequence"/>
</dbReference>